<evidence type="ECO:0000313" key="4">
    <source>
        <dbReference type="Proteomes" id="UP000660262"/>
    </source>
</evidence>
<feature type="compositionally biased region" description="Gly residues" evidence="1">
    <location>
        <begin position="58"/>
        <end position="71"/>
    </location>
</feature>
<evidence type="ECO:0000313" key="3">
    <source>
        <dbReference type="EMBL" id="GHP03883.1"/>
    </source>
</evidence>
<accession>A0A6T5WWR7</accession>
<dbReference type="Proteomes" id="UP000660262">
    <property type="component" value="Unassembled WGS sequence"/>
</dbReference>
<protein>
    <submittedName>
        <fullName evidence="2">Uncharacterized protein</fullName>
    </submittedName>
</protein>
<reference evidence="3" key="1">
    <citation type="submission" date="2020-10" db="EMBL/GenBank/DDBJ databases">
        <title>Unveiling of a novel bifunctional photoreceptor, Dualchrome1, isolated from a cosmopolitan green alga.</title>
        <authorList>
            <person name="Suzuki S."/>
            <person name="Kawachi M."/>
        </authorList>
    </citation>
    <scope>NUCLEOTIDE SEQUENCE</scope>
    <source>
        <strain evidence="3">NIES 2893</strain>
    </source>
</reference>
<dbReference type="EMBL" id="BNJQ01000006">
    <property type="protein sequence ID" value="GHP03883.1"/>
    <property type="molecule type" value="Genomic_DNA"/>
</dbReference>
<organism evidence="2">
    <name type="scientific">Pycnococcus provasolii</name>
    <dbReference type="NCBI Taxonomy" id="41880"/>
    <lineage>
        <taxon>Eukaryota</taxon>
        <taxon>Viridiplantae</taxon>
        <taxon>Chlorophyta</taxon>
        <taxon>Pseudoscourfieldiophyceae</taxon>
        <taxon>Pseudoscourfieldiales</taxon>
        <taxon>Pycnococcaceae</taxon>
        <taxon>Pycnococcus</taxon>
    </lineage>
</organism>
<dbReference type="EMBL" id="HBDW01002611">
    <property type="protein sequence ID" value="CAD8218383.1"/>
    <property type="molecule type" value="Transcribed_RNA"/>
</dbReference>
<evidence type="ECO:0000313" key="2">
    <source>
        <dbReference type="EMBL" id="CAD8218383.1"/>
    </source>
</evidence>
<reference evidence="2" key="2">
    <citation type="submission" date="2021-01" db="EMBL/GenBank/DDBJ databases">
        <authorList>
            <person name="Corre E."/>
            <person name="Pelletier E."/>
            <person name="Niang G."/>
            <person name="Scheremetjew M."/>
            <person name="Finn R."/>
            <person name="Kale V."/>
            <person name="Holt S."/>
            <person name="Cochrane G."/>
            <person name="Meng A."/>
            <person name="Brown T."/>
            <person name="Cohen L."/>
        </authorList>
    </citation>
    <scope>NUCLEOTIDE SEQUENCE</scope>
    <source>
        <strain evidence="2">RCC251</strain>
    </source>
</reference>
<gene>
    <name evidence="2" type="ORF">PPRO1472_LOCUS1827</name>
    <name evidence="3" type="ORF">PPROV_000263700</name>
</gene>
<feature type="region of interest" description="Disordered" evidence="1">
    <location>
        <begin position="97"/>
        <end position="117"/>
    </location>
</feature>
<proteinExistence type="predicted"/>
<sequence>MSVSSMSCSPLVRLSGGMGRSRYVGRSGRSQCLGRRIRQRRLVFVSASDDKKGSSGSSSGGDSEGSSGPGGVDWDQEWKSFKDYARKSMDEYVDVYDEPPAQGYNSSNNEYGKEARDQIKRDERRALDAVVNENFTKTGFGVIALTLFVYVFIIGPPPSDGRCTLPWC</sequence>
<keyword evidence="4" id="KW-1185">Reference proteome</keyword>
<name>A0A6T5WWR7_9CHLO</name>
<dbReference type="AlphaFoldDB" id="A0A6T5WWR7"/>
<dbReference type="OrthoDB" id="565957at2759"/>
<feature type="region of interest" description="Disordered" evidence="1">
    <location>
        <begin position="44"/>
        <end position="75"/>
    </location>
</feature>
<evidence type="ECO:0000256" key="1">
    <source>
        <dbReference type="SAM" id="MobiDB-lite"/>
    </source>
</evidence>